<evidence type="ECO:0000313" key="3">
    <source>
        <dbReference type="EMBL" id="VFT89130.1"/>
    </source>
</evidence>
<keyword evidence="1" id="KW-1133">Transmembrane helix</keyword>
<feature type="transmembrane region" description="Helical" evidence="1">
    <location>
        <begin position="955"/>
        <end position="977"/>
    </location>
</feature>
<reference evidence="3 4" key="1">
    <citation type="submission" date="2019-03" db="EMBL/GenBank/DDBJ databases">
        <authorList>
            <person name="Gaulin E."/>
            <person name="Dumas B."/>
        </authorList>
    </citation>
    <scope>NUCLEOTIDE SEQUENCE [LARGE SCALE GENOMIC DNA]</scope>
    <source>
        <strain evidence="3">CBS 568.67</strain>
    </source>
</reference>
<protein>
    <submittedName>
        <fullName evidence="3">Aste57867_12277 protein</fullName>
    </submittedName>
</protein>
<sequence length="999" mass="109671">MHRYLALPSLLVVHARVEWVSSPASDRMLLPAAPSNAYDIAPSPTTGIRDINVYKTCTWGSAKNRYDHKITRANTPLPQDDANPYKCMPNVFATGRELAYPYPRSSYHYDLDGTLLDPKLEPNPHIELDVVPDTSVNGKASAALPTAYYTYDEFEARGDQALYGATTHDAPGVFKYALTAYDYASNPSLQCEACLSVTDLFRPFGDKGCCDNPVTASFTQKNIDTRVAQVNALVAFRTNSKNNKCSDDRCDEVTLSATKFLVGGTAVTNSFDKTAVSDKLTSWPTCLSKAVGDDEWLEFSTNAFDATTGDLVTHKGTCQRSCHYCITLKEYYTPYSCGVPYDGLTSRRVCDGDGSQSCAFTQTLTATSSDLVHDVKVSLKPATTISPVPIPKPNELFPGSNYKGPYDNGSRELHFDLDCDNNNAAFNDYCADTNRFRVGNLFSFTSALQDDVAVLNLFAGRITPADSSQIDVKKPYDASAIVFWRVKSASGPWLRLTTDGHLENNGFLTFKQLKTTLTFEAWTACGRIVVVPWDIYVHRRELVHIDDWWFSLWSCGAGKCNVQHTDFRACTFTFDQKCSTYLAMLNPDTAVKVPTDKDGNAYKTCEYRGADNTKQKCTNGCWWHYTSCDVGDGLTDADSLLARQSDCNDRIYQEGTQFAWCNATGQDPTQYQESTTNLIMGQVLAEDVNLAPPAVQPSAAGSTYQAPPAPPAPVVAPAVAPAPEVSIKWDYYGLRCTWQYKLSAPTTDYWLDTTKLGIKQQNINMDIALKMQNVDVTQVTVACDFFFSPKNKPVVDVIKDAVKRSRNKTILIQNCDHPRFNVDHPDDHGVFIKDTCKKTFPSNPLKPADREPAPFQACAGALVFPSSYDVTSANSVTQTKTLFLDTTKSADLKCCNSDTLNAKFTCRPFSPEFKTLKLCSDSPSPKPYYVLPVGGGYGSGGSSYGAYSLALVQAYTAHITAAAVALVGVVAAVIVAVGHRRRHADDLSDMADGYAPLLN</sequence>
<dbReference type="AlphaFoldDB" id="A0A485KV50"/>
<proteinExistence type="predicted"/>
<dbReference type="Proteomes" id="UP000332933">
    <property type="component" value="Unassembled WGS sequence"/>
</dbReference>
<evidence type="ECO:0000313" key="2">
    <source>
        <dbReference type="EMBL" id="KAF0697003.1"/>
    </source>
</evidence>
<organism evidence="3 4">
    <name type="scientific">Aphanomyces stellatus</name>
    <dbReference type="NCBI Taxonomy" id="120398"/>
    <lineage>
        <taxon>Eukaryota</taxon>
        <taxon>Sar</taxon>
        <taxon>Stramenopiles</taxon>
        <taxon>Oomycota</taxon>
        <taxon>Saprolegniomycetes</taxon>
        <taxon>Saprolegniales</taxon>
        <taxon>Verrucalvaceae</taxon>
        <taxon>Aphanomyces</taxon>
    </lineage>
</organism>
<reference evidence="2" key="2">
    <citation type="submission" date="2019-06" db="EMBL/GenBank/DDBJ databases">
        <title>Genomics analysis of Aphanomyces spp. identifies a new class of oomycete effector associated with host adaptation.</title>
        <authorList>
            <person name="Gaulin E."/>
        </authorList>
    </citation>
    <scope>NUCLEOTIDE SEQUENCE</scope>
    <source>
        <strain evidence="2">CBS 578.67</strain>
    </source>
</reference>
<gene>
    <name evidence="3" type="primary">Aste57867_12277</name>
    <name evidence="2" type="ORF">As57867_012232</name>
    <name evidence="3" type="ORF">ASTE57867_12277</name>
</gene>
<keyword evidence="1" id="KW-0472">Membrane</keyword>
<evidence type="ECO:0000313" key="4">
    <source>
        <dbReference type="Proteomes" id="UP000332933"/>
    </source>
</evidence>
<keyword evidence="4" id="KW-1185">Reference proteome</keyword>
<evidence type="ECO:0000256" key="1">
    <source>
        <dbReference type="SAM" id="Phobius"/>
    </source>
</evidence>
<keyword evidence="1" id="KW-0812">Transmembrane</keyword>
<dbReference type="EMBL" id="CAADRA010005369">
    <property type="protein sequence ID" value="VFT89130.1"/>
    <property type="molecule type" value="Genomic_DNA"/>
</dbReference>
<dbReference type="EMBL" id="VJMH01005348">
    <property type="protein sequence ID" value="KAF0697003.1"/>
    <property type="molecule type" value="Genomic_DNA"/>
</dbReference>
<accession>A0A485KV50</accession>
<name>A0A485KV50_9STRA</name>